<dbReference type="InterPro" id="IPR000477">
    <property type="entry name" value="RT_dom"/>
</dbReference>
<evidence type="ECO:0000313" key="2">
    <source>
        <dbReference type="EMBL" id="VDP53046.1"/>
    </source>
</evidence>
<gene>
    <name evidence="2" type="ORF">HPBE_LOCUS25679</name>
</gene>
<dbReference type="OrthoDB" id="425681at2759"/>
<dbReference type="SUPFAM" id="SSF56672">
    <property type="entry name" value="DNA/RNA polymerases"/>
    <property type="match status" value="1"/>
</dbReference>
<accession>A0A183GSK9</accession>
<dbReference type="InterPro" id="IPR043128">
    <property type="entry name" value="Rev_trsase/Diguanyl_cyclase"/>
</dbReference>
<dbReference type="WBParaSite" id="HPBE_0002567901-mRNA-1">
    <property type="protein sequence ID" value="HPBE_0002567901-mRNA-1"/>
    <property type="gene ID" value="HPBE_0002567901"/>
</dbReference>
<evidence type="ECO:0000313" key="3">
    <source>
        <dbReference type="Proteomes" id="UP000050761"/>
    </source>
</evidence>
<reference evidence="2 3" key="1">
    <citation type="submission" date="2018-11" db="EMBL/GenBank/DDBJ databases">
        <authorList>
            <consortium name="Pathogen Informatics"/>
        </authorList>
    </citation>
    <scope>NUCLEOTIDE SEQUENCE [LARGE SCALE GENOMIC DNA]</scope>
</reference>
<keyword evidence="3" id="KW-1185">Reference proteome</keyword>
<sequence length="132" mass="15064">MKICERLVDSRLKKMVAISQVQWGFMPERSITYVIFIAGSALSPFPSVLTLDCTVKHLEKGPLRTILYTDDIALVADSREELEEKEQLWRVALADNGLRLNVKKTKFISSMQCTRSILDCQGEVIEKVKEFL</sequence>
<evidence type="ECO:0000313" key="4">
    <source>
        <dbReference type="WBParaSite" id="HPBE_0002567901-mRNA-1"/>
    </source>
</evidence>
<proteinExistence type="predicted"/>
<dbReference type="AlphaFoldDB" id="A0A183GSK9"/>
<name>A0A183GSK9_HELPZ</name>
<organism evidence="3 4">
    <name type="scientific">Heligmosomoides polygyrus</name>
    <name type="common">Parasitic roundworm</name>
    <dbReference type="NCBI Taxonomy" id="6339"/>
    <lineage>
        <taxon>Eukaryota</taxon>
        <taxon>Metazoa</taxon>
        <taxon>Ecdysozoa</taxon>
        <taxon>Nematoda</taxon>
        <taxon>Chromadorea</taxon>
        <taxon>Rhabditida</taxon>
        <taxon>Rhabditina</taxon>
        <taxon>Rhabditomorpha</taxon>
        <taxon>Strongyloidea</taxon>
        <taxon>Heligmosomidae</taxon>
        <taxon>Heligmosomoides</taxon>
    </lineage>
</organism>
<protein>
    <submittedName>
        <fullName evidence="4">Reverse transcriptase domain-containing protein</fullName>
    </submittedName>
</protein>
<accession>A0A3P8IC80</accession>
<dbReference type="Pfam" id="PF00078">
    <property type="entry name" value="RVT_1"/>
    <property type="match status" value="1"/>
</dbReference>
<feature type="domain" description="Reverse transcriptase" evidence="1">
    <location>
        <begin position="39"/>
        <end position="109"/>
    </location>
</feature>
<reference evidence="4" key="2">
    <citation type="submission" date="2019-09" db="UniProtKB">
        <authorList>
            <consortium name="WormBaseParasite"/>
        </authorList>
    </citation>
    <scope>IDENTIFICATION</scope>
</reference>
<dbReference type="EMBL" id="UZAH01038354">
    <property type="protein sequence ID" value="VDP53046.1"/>
    <property type="molecule type" value="Genomic_DNA"/>
</dbReference>
<dbReference type="Proteomes" id="UP000050761">
    <property type="component" value="Unassembled WGS sequence"/>
</dbReference>
<dbReference type="Gene3D" id="3.30.70.270">
    <property type="match status" value="1"/>
</dbReference>
<dbReference type="InterPro" id="IPR043502">
    <property type="entry name" value="DNA/RNA_pol_sf"/>
</dbReference>
<evidence type="ECO:0000259" key="1">
    <source>
        <dbReference type="Pfam" id="PF00078"/>
    </source>
</evidence>